<name>A0AB34H5A0_ESCRO</name>
<organism evidence="2 3">
    <name type="scientific">Eschrichtius robustus</name>
    <name type="common">California gray whale</name>
    <name type="synonym">Eschrichtius gibbosus</name>
    <dbReference type="NCBI Taxonomy" id="9764"/>
    <lineage>
        <taxon>Eukaryota</taxon>
        <taxon>Metazoa</taxon>
        <taxon>Chordata</taxon>
        <taxon>Craniata</taxon>
        <taxon>Vertebrata</taxon>
        <taxon>Euteleostomi</taxon>
        <taxon>Mammalia</taxon>
        <taxon>Eutheria</taxon>
        <taxon>Laurasiatheria</taxon>
        <taxon>Artiodactyla</taxon>
        <taxon>Whippomorpha</taxon>
        <taxon>Cetacea</taxon>
        <taxon>Mysticeti</taxon>
        <taxon>Eschrichtiidae</taxon>
        <taxon>Eschrichtius</taxon>
    </lineage>
</organism>
<comment type="caution">
    <text evidence="2">The sequence shown here is derived from an EMBL/GenBank/DDBJ whole genome shotgun (WGS) entry which is preliminary data.</text>
</comment>
<sequence length="67" mass="7241">MVPIPGKGYTYLTPCLELRGRPVIGAPEPVPAAPYTRARSGTAGRYGPDHRHRPQARAAPFTPTLTM</sequence>
<feature type="region of interest" description="Disordered" evidence="1">
    <location>
        <begin position="27"/>
        <end position="67"/>
    </location>
</feature>
<protein>
    <submittedName>
        <fullName evidence="2">Uncharacterized protein</fullName>
    </submittedName>
</protein>
<dbReference type="Proteomes" id="UP001159641">
    <property type="component" value="Unassembled WGS sequence"/>
</dbReference>
<evidence type="ECO:0000313" key="3">
    <source>
        <dbReference type="Proteomes" id="UP001159641"/>
    </source>
</evidence>
<evidence type="ECO:0000313" key="2">
    <source>
        <dbReference type="EMBL" id="KAJ8786794.1"/>
    </source>
</evidence>
<evidence type="ECO:0000256" key="1">
    <source>
        <dbReference type="SAM" id="MobiDB-lite"/>
    </source>
</evidence>
<gene>
    <name evidence="2" type="ORF">J1605_023452</name>
</gene>
<proteinExistence type="predicted"/>
<keyword evidence="3" id="KW-1185">Reference proteome</keyword>
<accession>A0AB34H5A0</accession>
<dbReference type="EMBL" id="JAIQCJ010001959">
    <property type="protein sequence ID" value="KAJ8786794.1"/>
    <property type="molecule type" value="Genomic_DNA"/>
</dbReference>
<dbReference type="AlphaFoldDB" id="A0AB34H5A0"/>
<reference evidence="2 3" key="1">
    <citation type="submission" date="2022-11" db="EMBL/GenBank/DDBJ databases">
        <title>Whole genome sequence of Eschrichtius robustus ER-17-0199.</title>
        <authorList>
            <person name="Bruniche-Olsen A."/>
            <person name="Black A.N."/>
            <person name="Fields C.J."/>
            <person name="Walden K."/>
            <person name="Dewoody J.A."/>
        </authorList>
    </citation>
    <scope>NUCLEOTIDE SEQUENCE [LARGE SCALE GENOMIC DNA]</scope>
    <source>
        <strain evidence="2">ER-17-0199</strain>
        <tissue evidence="2">Blubber</tissue>
    </source>
</reference>